<feature type="region of interest" description="Disordered" evidence="1">
    <location>
        <begin position="1"/>
        <end position="177"/>
    </location>
</feature>
<name>A0A8H3WA23_9PEZI</name>
<dbReference type="AlphaFoldDB" id="A0A8H3WA23"/>
<dbReference type="Proteomes" id="UP000434172">
    <property type="component" value="Unassembled WGS sequence"/>
</dbReference>
<dbReference type="EMBL" id="WOWK01000054">
    <property type="protein sequence ID" value="KAF0323254.1"/>
    <property type="molecule type" value="Genomic_DNA"/>
</dbReference>
<feature type="compositionally biased region" description="Basic and acidic residues" evidence="1">
    <location>
        <begin position="10"/>
        <end position="24"/>
    </location>
</feature>
<reference evidence="2 3" key="1">
    <citation type="submission" date="2019-12" db="EMBL/GenBank/DDBJ databases">
        <title>A genome sequence resource for the geographically widespread anthracnose pathogen Colletotrichum asianum.</title>
        <authorList>
            <person name="Meng Y."/>
        </authorList>
    </citation>
    <scope>NUCLEOTIDE SEQUENCE [LARGE SCALE GENOMIC DNA]</scope>
    <source>
        <strain evidence="2 3">ICMP 18580</strain>
    </source>
</reference>
<organism evidence="2 3">
    <name type="scientific">Colletotrichum asianum</name>
    <dbReference type="NCBI Taxonomy" id="702518"/>
    <lineage>
        <taxon>Eukaryota</taxon>
        <taxon>Fungi</taxon>
        <taxon>Dikarya</taxon>
        <taxon>Ascomycota</taxon>
        <taxon>Pezizomycotina</taxon>
        <taxon>Sordariomycetes</taxon>
        <taxon>Hypocreomycetidae</taxon>
        <taxon>Glomerellales</taxon>
        <taxon>Glomerellaceae</taxon>
        <taxon>Colletotrichum</taxon>
        <taxon>Colletotrichum gloeosporioides species complex</taxon>
    </lineage>
</organism>
<proteinExistence type="predicted"/>
<feature type="compositionally biased region" description="Basic and acidic residues" evidence="1">
    <location>
        <begin position="83"/>
        <end position="93"/>
    </location>
</feature>
<feature type="compositionally biased region" description="Low complexity" evidence="1">
    <location>
        <begin position="110"/>
        <end position="121"/>
    </location>
</feature>
<evidence type="ECO:0000313" key="3">
    <source>
        <dbReference type="Proteomes" id="UP000434172"/>
    </source>
</evidence>
<feature type="compositionally biased region" description="Polar residues" evidence="1">
    <location>
        <begin position="139"/>
        <end position="156"/>
    </location>
</feature>
<evidence type="ECO:0000256" key="1">
    <source>
        <dbReference type="SAM" id="MobiDB-lite"/>
    </source>
</evidence>
<comment type="caution">
    <text evidence="2">The sequence shown here is derived from an EMBL/GenBank/DDBJ whole genome shotgun (WGS) entry which is preliminary data.</text>
</comment>
<sequence>MYFGQDEFDGAGKQETDTSDHDWMEQACQDGKTGETGLHNGHCTSTSGGEDWSIEFVHQTTRAEGRPVPIPSPSRMGKGGVKRRLDLERRGMEGVEDVEGGQRDGRGSPEAGVEGGTTTAGYDPRDQQQRGPVCVQRPASVQQLAQQTGPQTTPQMAGQRMPGGQLAPTLGGVERSQ</sequence>
<accession>A0A8H3WA23</accession>
<evidence type="ECO:0000313" key="2">
    <source>
        <dbReference type="EMBL" id="KAF0323254.1"/>
    </source>
</evidence>
<keyword evidence="3" id="KW-1185">Reference proteome</keyword>
<gene>
    <name evidence="2" type="ORF">GQ607_009593</name>
</gene>
<protein>
    <submittedName>
        <fullName evidence="2">Uncharacterized protein</fullName>
    </submittedName>
</protein>